<sequence>MNNNKFQALARTELHCHLDGSLSLPIIRELAALAQVTIPKSDADLKQCVTAPESCESLMDYLKTFEFIRPLLQTPEALKLATYDVVRQAALENVIYMEIRFAPELSMDKGLTANQVVEAVLEGMAEAEKDFNIMVRAIVCGLRQSPLSLTESIFNDVLEWAQKGLVGFDFAGNELDFPPILLEKLMKETSQKGFPFTLHAGECGCPNYISQAIAAGAKRLGHATAICHETELIDQLVSHQITA</sequence>
<evidence type="ECO:0000256" key="2">
    <source>
        <dbReference type="ARBA" id="ARBA00006676"/>
    </source>
</evidence>
<evidence type="ECO:0000256" key="6">
    <source>
        <dbReference type="ARBA" id="ARBA00022833"/>
    </source>
</evidence>
<organism evidence="8 9">
    <name type="scientific">Streptococcus ictaluri 707-05</name>
    <dbReference type="NCBI Taxonomy" id="764299"/>
    <lineage>
        <taxon>Bacteria</taxon>
        <taxon>Bacillati</taxon>
        <taxon>Bacillota</taxon>
        <taxon>Bacilli</taxon>
        <taxon>Lactobacillales</taxon>
        <taxon>Streptococcaceae</taxon>
        <taxon>Streptococcus</taxon>
    </lineage>
</organism>
<keyword evidence="9" id="KW-1185">Reference proteome</keyword>
<evidence type="ECO:0000256" key="5">
    <source>
        <dbReference type="ARBA" id="ARBA00022801"/>
    </source>
</evidence>
<dbReference type="PANTHER" id="PTHR11409:SF43">
    <property type="entry name" value="ADENOSINE DEAMINASE"/>
    <property type="match status" value="1"/>
</dbReference>
<keyword evidence="5" id="KW-0378">Hydrolase</keyword>
<dbReference type="Gene3D" id="3.20.20.140">
    <property type="entry name" value="Metal-dependent hydrolases"/>
    <property type="match status" value="1"/>
</dbReference>
<dbReference type="EC" id="3.5.4.4" evidence="3"/>
<proteinExistence type="inferred from homology"/>
<dbReference type="GO" id="GO:0046872">
    <property type="term" value="F:metal ion binding"/>
    <property type="evidence" value="ECO:0007669"/>
    <property type="project" value="UniProtKB-KW"/>
</dbReference>
<dbReference type="InterPro" id="IPR001365">
    <property type="entry name" value="A_deaminase_dom"/>
</dbReference>
<accession>G5K0D8</accession>
<evidence type="ECO:0000256" key="1">
    <source>
        <dbReference type="ARBA" id="ARBA00001947"/>
    </source>
</evidence>
<keyword evidence="4" id="KW-0479">Metal-binding</keyword>
<dbReference type="PANTHER" id="PTHR11409">
    <property type="entry name" value="ADENOSINE DEAMINASE"/>
    <property type="match status" value="1"/>
</dbReference>
<dbReference type="GO" id="GO:0005829">
    <property type="term" value="C:cytosol"/>
    <property type="evidence" value="ECO:0007669"/>
    <property type="project" value="TreeGrafter"/>
</dbReference>
<feature type="domain" description="Adenosine deaminase" evidence="7">
    <location>
        <begin position="11"/>
        <end position="242"/>
    </location>
</feature>
<protein>
    <recommendedName>
        <fullName evidence="3">adenosine deaminase</fullName>
        <ecNumber evidence="3">3.5.4.4</ecNumber>
    </recommendedName>
</protein>
<comment type="similarity">
    <text evidence="2">Belongs to the metallo-dependent hydrolases superfamily. Adenosine and AMP deaminases family.</text>
</comment>
<dbReference type="STRING" id="764299.STRIC_0058"/>
<evidence type="ECO:0000313" key="8">
    <source>
        <dbReference type="EMBL" id="EHI70652.1"/>
    </source>
</evidence>
<comment type="caution">
    <text evidence="8">The sequence shown here is derived from an EMBL/GenBank/DDBJ whole genome shotgun (WGS) entry which is preliminary data.</text>
</comment>
<evidence type="ECO:0000256" key="4">
    <source>
        <dbReference type="ARBA" id="ARBA00022723"/>
    </source>
</evidence>
<dbReference type="InterPro" id="IPR032466">
    <property type="entry name" value="Metal_Hydrolase"/>
</dbReference>
<dbReference type="InterPro" id="IPR006330">
    <property type="entry name" value="Ado/ade_deaminase"/>
</dbReference>
<gene>
    <name evidence="8" type="ORF">STRIC_0058</name>
</gene>
<dbReference type="EMBL" id="AEUX02000002">
    <property type="protein sequence ID" value="EHI70652.1"/>
    <property type="molecule type" value="Genomic_DNA"/>
</dbReference>
<dbReference type="AlphaFoldDB" id="G5K0D8"/>
<dbReference type="Proteomes" id="UP000003330">
    <property type="component" value="Unassembled WGS sequence"/>
</dbReference>
<dbReference type="GO" id="GO:0046103">
    <property type="term" value="P:inosine biosynthetic process"/>
    <property type="evidence" value="ECO:0007669"/>
    <property type="project" value="TreeGrafter"/>
</dbReference>
<dbReference type="eggNOG" id="COG1816">
    <property type="taxonomic scope" value="Bacteria"/>
</dbReference>
<name>G5K0D8_9STRE</name>
<dbReference type="Pfam" id="PF00962">
    <property type="entry name" value="A_deaminase"/>
    <property type="match status" value="1"/>
</dbReference>
<evidence type="ECO:0000313" key="9">
    <source>
        <dbReference type="Proteomes" id="UP000003330"/>
    </source>
</evidence>
<dbReference type="SUPFAM" id="SSF51556">
    <property type="entry name" value="Metallo-dependent hydrolases"/>
    <property type="match status" value="1"/>
</dbReference>
<dbReference type="GO" id="GO:0006154">
    <property type="term" value="P:adenosine catabolic process"/>
    <property type="evidence" value="ECO:0007669"/>
    <property type="project" value="TreeGrafter"/>
</dbReference>
<reference evidence="8 9" key="1">
    <citation type="journal article" date="2014" name="Int. J. Syst. Evol. Microbiol.">
        <title>Phylogenomics and the dynamic genome evolution of the genus Streptococcus.</title>
        <authorList>
            <consortium name="The Broad Institute Genome Sequencing Platform"/>
            <person name="Richards V.P."/>
            <person name="Palmer S.R."/>
            <person name="Pavinski Bitar P.D."/>
            <person name="Qin X."/>
            <person name="Weinstock G.M."/>
            <person name="Highlander S.K."/>
            <person name="Town C.D."/>
            <person name="Burne R.A."/>
            <person name="Stanhope M.J."/>
        </authorList>
    </citation>
    <scope>NUCLEOTIDE SEQUENCE [LARGE SCALE GENOMIC DNA]</scope>
    <source>
        <strain evidence="8 9">707-05</strain>
    </source>
</reference>
<comment type="cofactor">
    <cofactor evidence="1">
        <name>Zn(2+)</name>
        <dbReference type="ChEBI" id="CHEBI:29105"/>
    </cofactor>
</comment>
<dbReference type="GO" id="GO:0004000">
    <property type="term" value="F:adenosine deaminase activity"/>
    <property type="evidence" value="ECO:0007669"/>
    <property type="project" value="UniProtKB-ARBA"/>
</dbReference>
<keyword evidence="6" id="KW-0862">Zinc</keyword>
<evidence type="ECO:0000259" key="7">
    <source>
        <dbReference type="Pfam" id="PF00962"/>
    </source>
</evidence>
<evidence type="ECO:0000256" key="3">
    <source>
        <dbReference type="ARBA" id="ARBA00012784"/>
    </source>
</evidence>
<dbReference type="GO" id="GO:0043103">
    <property type="term" value="P:hypoxanthine salvage"/>
    <property type="evidence" value="ECO:0007669"/>
    <property type="project" value="TreeGrafter"/>
</dbReference>